<dbReference type="EMBL" id="JAGYPN010000002">
    <property type="protein sequence ID" value="MBS4223214.1"/>
    <property type="molecule type" value="Genomic_DNA"/>
</dbReference>
<dbReference type="PROSITE" id="PS51257">
    <property type="entry name" value="PROKAR_LIPOPROTEIN"/>
    <property type="match status" value="1"/>
</dbReference>
<organism evidence="2 3">
    <name type="scientific">Lederbergia citrea</name>
    <dbReference type="NCBI Taxonomy" id="2833581"/>
    <lineage>
        <taxon>Bacteria</taxon>
        <taxon>Bacillati</taxon>
        <taxon>Bacillota</taxon>
        <taxon>Bacilli</taxon>
        <taxon>Bacillales</taxon>
        <taxon>Bacillaceae</taxon>
        <taxon>Lederbergia</taxon>
    </lineage>
</organism>
<dbReference type="PANTHER" id="PTHR43649">
    <property type="entry name" value="ARABINOSE-BINDING PROTEIN-RELATED"/>
    <property type="match status" value="1"/>
</dbReference>
<dbReference type="SUPFAM" id="SSF53850">
    <property type="entry name" value="Periplasmic binding protein-like II"/>
    <property type="match status" value="1"/>
</dbReference>
<dbReference type="InterPro" id="IPR006059">
    <property type="entry name" value="SBP"/>
</dbReference>
<evidence type="ECO:0000256" key="1">
    <source>
        <dbReference type="SAM" id="SignalP"/>
    </source>
</evidence>
<reference evidence="2 3" key="1">
    <citation type="submission" date="2021-05" db="EMBL/GenBank/DDBJ databases">
        <title>Novel Bacillus species.</title>
        <authorList>
            <person name="Liu G."/>
        </authorList>
    </citation>
    <scope>NUCLEOTIDE SEQUENCE [LARGE SCALE GENOMIC DNA]</scope>
    <source>
        <strain evidence="2 3">FJAT-49682</strain>
    </source>
</reference>
<gene>
    <name evidence="2" type="ORF">KHA91_10710</name>
</gene>
<feature type="signal peptide" evidence="1">
    <location>
        <begin position="1"/>
        <end position="27"/>
    </location>
</feature>
<dbReference type="Proteomes" id="UP000676456">
    <property type="component" value="Unassembled WGS sequence"/>
</dbReference>
<accession>A0A942Z430</accession>
<dbReference type="InterPro" id="IPR050490">
    <property type="entry name" value="Bact_solute-bd_prot1"/>
</dbReference>
<dbReference type="RefSeq" id="WP_213098246.1">
    <property type="nucleotide sequence ID" value="NZ_JAGYPN010000002.1"/>
</dbReference>
<sequence>MGKKKVFSMLATLILVFSMIGCSKSSSSEGGKDKDGKITLTLWYWNRSIDDDLIKKVNEQFPDINIKPQKIDGGDYKTKLQTALTTGKGAPDIVGLNDWVTEFLPNHDKFVNLLDYGADKVKDDYLDWKWNYGLTPDGKNLIALPMDTGPTALFYREDLFAQAGLPTDPEEVSKELATWDDYIAAGEKLGAATDAKMFDTLNRVFTQSISQSDHAYFDENDNFIGDSGAIKEAWDRAVTIHEKGLSADLTDETEWNAGMNNGQVASFIGAVWVKNILKDAAPDTAGKWRIARAPGGDGNNGGSFIGILKSTKYPEEAYKVIEWMMNPENQLQSYVTMDLFPSTPSIFEDPKMSSPEEFFGNEETTKVFSESAKNVKPRYFGVDFSRVNSIYSDALTDLAKQGGDPKKAWDDVLKNVEKELSR</sequence>
<keyword evidence="1" id="KW-0732">Signal</keyword>
<evidence type="ECO:0000313" key="2">
    <source>
        <dbReference type="EMBL" id="MBS4223214.1"/>
    </source>
</evidence>
<comment type="caution">
    <text evidence="2">The sequence shown here is derived from an EMBL/GenBank/DDBJ whole genome shotgun (WGS) entry which is preliminary data.</text>
</comment>
<dbReference type="PANTHER" id="PTHR43649:SF32">
    <property type="entry name" value="SUGAR BINDING SECRETED PROTEIN"/>
    <property type="match status" value="1"/>
</dbReference>
<name>A0A942Z430_9BACI</name>
<dbReference type="Pfam" id="PF01547">
    <property type="entry name" value="SBP_bac_1"/>
    <property type="match status" value="1"/>
</dbReference>
<protein>
    <submittedName>
        <fullName evidence="2">Extracellular solute-binding protein</fullName>
    </submittedName>
</protein>
<evidence type="ECO:0000313" key="3">
    <source>
        <dbReference type="Proteomes" id="UP000676456"/>
    </source>
</evidence>
<proteinExistence type="predicted"/>
<keyword evidence="3" id="KW-1185">Reference proteome</keyword>
<feature type="chain" id="PRO_5038518113" evidence="1">
    <location>
        <begin position="28"/>
        <end position="422"/>
    </location>
</feature>
<dbReference type="AlphaFoldDB" id="A0A942Z430"/>
<dbReference type="Gene3D" id="3.40.190.10">
    <property type="entry name" value="Periplasmic binding protein-like II"/>
    <property type="match status" value="1"/>
</dbReference>